<dbReference type="EMBL" id="JAATJN010000001">
    <property type="protein sequence ID" value="NJC56709.1"/>
    <property type="molecule type" value="Genomic_DNA"/>
</dbReference>
<gene>
    <name evidence="1" type="ORF">BKA07_001744</name>
</gene>
<evidence type="ECO:0000313" key="2">
    <source>
        <dbReference type="Proteomes" id="UP000576792"/>
    </source>
</evidence>
<proteinExistence type="predicted"/>
<keyword evidence="2" id="KW-1185">Reference proteome</keyword>
<dbReference type="AlphaFoldDB" id="A0A846RSH6"/>
<sequence>MKTPDIPAGRTGEMSGNGQPVIILALLKTQQSRRM</sequence>
<evidence type="ECO:0000313" key="1">
    <source>
        <dbReference type="EMBL" id="NJC56709.1"/>
    </source>
</evidence>
<reference evidence="1 2" key="1">
    <citation type="submission" date="2020-03" db="EMBL/GenBank/DDBJ databases">
        <title>Sequencing the genomes of 1000 actinobacteria strains.</title>
        <authorList>
            <person name="Klenk H.-P."/>
        </authorList>
    </citation>
    <scope>NUCLEOTIDE SEQUENCE [LARGE SCALE GENOMIC DNA]</scope>
    <source>
        <strain evidence="1 2">DSM 18964</strain>
    </source>
</reference>
<organism evidence="1 2">
    <name type="scientific">Brevibacterium marinum</name>
    <dbReference type="NCBI Taxonomy" id="418643"/>
    <lineage>
        <taxon>Bacteria</taxon>
        <taxon>Bacillati</taxon>
        <taxon>Actinomycetota</taxon>
        <taxon>Actinomycetes</taxon>
        <taxon>Micrococcales</taxon>
        <taxon>Brevibacteriaceae</taxon>
        <taxon>Brevibacterium</taxon>
    </lineage>
</organism>
<name>A0A846RSH6_9MICO</name>
<accession>A0A846RSH6</accession>
<dbReference type="Proteomes" id="UP000576792">
    <property type="component" value="Unassembled WGS sequence"/>
</dbReference>
<protein>
    <submittedName>
        <fullName evidence="1">Uncharacterized protein</fullName>
    </submittedName>
</protein>
<comment type="caution">
    <text evidence="1">The sequence shown here is derived from an EMBL/GenBank/DDBJ whole genome shotgun (WGS) entry which is preliminary data.</text>
</comment>